<dbReference type="Pfam" id="PF23539">
    <property type="entry name" value="DUF7134"/>
    <property type="match status" value="1"/>
</dbReference>
<evidence type="ECO:0000256" key="4">
    <source>
        <dbReference type="ARBA" id="ARBA00022679"/>
    </source>
</evidence>
<dbReference type="Pfam" id="PF07730">
    <property type="entry name" value="HisKA_3"/>
    <property type="match status" value="1"/>
</dbReference>
<reference evidence="13" key="2">
    <citation type="submission" date="2020-09" db="EMBL/GenBank/DDBJ databases">
        <authorList>
            <person name="Sun Q."/>
            <person name="Ohkuma M."/>
        </authorList>
    </citation>
    <scope>NUCLEOTIDE SEQUENCE</scope>
    <source>
        <strain evidence="13">JCM 4956</strain>
    </source>
</reference>
<feature type="compositionally biased region" description="Basic and acidic residues" evidence="9">
    <location>
        <begin position="401"/>
        <end position="412"/>
    </location>
</feature>
<dbReference type="PANTHER" id="PTHR24421:SF10">
    <property type="entry name" value="NITRATE_NITRITE SENSOR PROTEIN NARQ"/>
    <property type="match status" value="1"/>
</dbReference>
<dbReference type="Proteomes" id="UP000645555">
    <property type="component" value="Unassembled WGS sequence"/>
</dbReference>
<dbReference type="InterPro" id="IPR055558">
    <property type="entry name" value="DUF7134"/>
</dbReference>
<proteinExistence type="predicted"/>
<dbReference type="PANTHER" id="PTHR24421">
    <property type="entry name" value="NITRATE/NITRITE SENSOR PROTEIN NARX-RELATED"/>
    <property type="match status" value="1"/>
</dbReference>
<comment type="caution">
    <text evidence="13">The sequence shown here is derived from an EMBL/GenBank/DDBJ whole genome shotgun (WGS) entry which is preliminary data.</text>
</comment>
<dbReference type="InterPro" id="IPR003594">
    <property type="entry name" value="HATPase_dom"/>
</dbReference>
<dbReference type="EMBL" id="BMWD01000037">
    <property type="protein sequence ID" value="GGX92666.1"/>
    <property type="molecule type" value="Genomic_DNA"/>
</dbReference>
<evidence type="ECO:0000313" key="13">
    <source>
        <dbReference type="EMBL" id="GGX92666.1"/>
    </source>
</evidence>
<dbReference type="InterPro" id="IPR011712">
    <property type="entry name" value="Sig_transdc_His_kin_sub3_dim/P"/>
</dbReference>
<sequence length="481" mass="49576">MKEPGARSARPGGRRLLPAEDGSAEETGGGFSASGEAGGPGGASTVDRMDLMDTLAGRRVPPAVADAGLALALAAGGLITPIAMPSGGPELRAPDSTWAVLVLLLALPLVVHRHFPLPALTATAAAAGALQAMHYVPQLSGPEGTSIGPAYVGVAAAVFVTAVRGTPRTATLVIAVLVPAASLTEAALAPDGHRLTALLTEAVLLVAAWALGRLARARAAVRNQVLERAAAVEREQTATARAAVMEERARIARELHDIVAHNVSLMVVQTIAADRVQDRDGPKAHELHGAIEETGRATVTELRRLLDVLRTDEEAAADPSREPPQPTVEAIPALVDSVRAAGLRVDLATTGTPADLPAGSQLTVYRVVQEALTNTLKHAGRTRTALTLAWEPDRHRLTVRLCDDGPRPDDGAPRPPAPAGGPGHGLVGMRERVGAVGGSLHTGGRPGGGYCVHAVVPLPTSEDLPYEGHLADAVHPRPAGR</sequence>
<feature type="region of interest" description="Disordered" evidence="9">
    <location>
        <begin position="1"/>
        <end position="46"/>
    </location>
</feature>
<evidence type="ECO:0000259" key="12">
    <source>
        <dbReference type="Pfam" id="PF23539"/>
    </source>
</evidence>
<evidence type="ECO:0000256" key="3">
    <source>
        <dbReference type="ARBA" id="ARBA00022553"/>
    </source>
</evidence>
<evidence type="ECO:0000259" key="10">
    <source>
        <dbReference type="Pfam" id="PF02518"/>
    </source>
</evidence>
<reference evidence="13" key="1">
    <citation type="journal article" date="2014" name="Int. J. Syst. Evol. Microbiol.">
        <title>Complete genome sequence of Corynebacterium casei LMG S-19264T (=DSM 44701T), isolated from a smear-ripened cheese.</title>
        <authorList>
            <consortium name="US DOE Joint Genome Institute (JGI-PGF)"/>
            <person name="Walter F."/>
            <person name="Albersmeier A."/>
            <person name="Kalinowski J."/>
            <person name="Ruckert C."/>
        </authorList>
    </citation>
    <scope>NUCLEOTIDE SEQUENCE</scope>
    <source>
        <strain evidence="13">JCM 4956</strain>
    </source>
</reference>
<keyword evidence="7" id="KW-0067">ATP-binding</keyword>
<dbReference type="Pfam" id="PF02518">
    <property type="entry name" value="HATPase_c"/>
    <property type="match status" value="1"/>
</dbReference>
<dbReference type="AlphaFoldDB" id="A0A918NSL2"/>
<dbReference type="Gene3D" id="3.30.565.10">
    <property type="entry name" value="Histidine kinase-like ATPase, C-terminal domain"/>
    <property type="match status" value="1"/>
</dbReference>
<dbReference type="EC" id="2.7.13.3" evidence="2"/>
<dbReference type="GO" id="GO:0016020">
    <property type="term" value="C:membrane"/>
    <property type="evidence" value="ECO:0007669"/>
    <property type="project" value="InterPro"/>
</dbReference>
<dbReference type="InterPro" id="IPR050482">
    <property type="entry name" value="Sensor_HK_TwoCompSys"/>
</dbReference>
<feature type="region of interest" description="Disordered" evidence="9">
    <location>
        <begin position="401"/>
        <end position="429"/>
    </location>
</feature>
<keyword evidence="8" id="KW-0902">Two-component regulatory system</keyword>
<name>A0A918NSL2_9ACTN</name>
<feature type="compositionally biased region" description="Low complexity" evidence="9">
    <location>
        <begin position="1"/>
        <end position="16"/>
    </location>
</feature>
<keyword evidence="5" id="KW-0547">Nucleotide-binding</keyword>
<dbReference type="GO" id="GO:0000155">
    <property type="term" value="F:phosphorelay sensor kinase activity"/>
    <property type="evidence" value="ECO:0007669"/>
    <property type="project" value="InterPro"/>
</dbReference>
<feature type="domain" description="Histidine kinase/HSP90-like ATPase" evidence="10">
    <location>
        <begin position="361"/>
        <end position="459"/>
    </location>
</feature>
<evidence type="ECO:0000256" key="2">
    <source>
        <dbReference type="ARBA" id="ARBA00012438"/>
    </source>
</evidence>
<accession>A0A918NSL2</accession>
<evidence type="ECO:0000256" key="5">
    <source>
        <dbReference type="ARBA" id="ARBA00022741"/>
    </source>
</evidence>
<evidence type="ECO:0000256" key="9">
    <source>
        <dbReference type="SAM" id="MobiDB-lite"/>
    </source>
</evidence>
<evidence type="ECO:0000259" key="11">
    <source>
        <dbReference type="Pfam" id="PF07730"/>
    </source>
</evidence>
<keyword evidence="6" id="KW-0418">Kinase</keyword>
<feature type="compositionally biased region" description="Gly residues" evidence="9">
    <location>
        <begin position="27"/>
        <end position="42"/>
    </location>
</feature>
<evidence type="ECO:0000313" key="14">
    <source>
        <dbReference type="Proteomes" id="UP000645555"/>
    </source>
</evidence>
<feature type="region of interest" description="Disordered" evidence="9">
    <location>
        <begin position="462"/>
        <end position="481"/>
    </location>
</feature>
<evidence type="ECO:0000256" key="6">
    <source>
        <dbReference type="ARBA" id="ARBA00022777"/>
    </source>
</evidence>
<dbReference type="Gene3D" id="1.20.5.1930">
    <property type="match status" value="1"/>
</dbReference>
<feature type="domain" description="Signal transduction histidine kinase subgroup 3 dimerisation and phosphoacceptor" evidence="11">
    <location>
        <begin position="247"/>
        <end position="313"/>
    </location>
</feature>
<evidence type="ECO:0000256" key="7">
    <source>
        <dbReference type="ARBA" id="ARBA00022840"/>
    </source>
</evidence>
<organism evidence="13 14">
    <name type="scientific">Streptomyces fructofermentans</name>
    <dbReference type="NCBI Taxonomy" id="152141"/>
    <lineage>
        <taxon>Bacteria</taxon>
        <taxon>Bacillati</taxon>
        <taxon>Actinomycetota</taxon>
        <taxon>Actinomycetes</taxon>
        <taxon>Kitasatosporales</taxon>
        <taxon>Streptomycetaceae</taxon>
        <taxon>Streptomyces</taxon>
    </lineage>
</organism>
<keyword evidence="14" id="KW-1185">Reference proteome</keyword>
<protein>
    <recommendedName>
        <fullName evidence="2">histidine kinase</fullName>
        <ecNumber evidence="2">2.7.13.3</ecNumber>
    </recommendedName>
</protein>
<comment type="catalytic activity">
    <reaction evidence="1">
        <text>ATP + protein L-histidine = ADP + protein N-phospho-L-histidine.</text>
        <dbReference type="EC" id="2.7.13.3"/>
    </reaction>
</comment>
<dbReference type="SUPFAM" id="SSF55874">
    <property type="entry name" value="ATPase domain of HSP90 chaperone/DNA topoisomerase II/histidine kinase"/>
    <property type="match status" value="1"/>
</dbReference>
<dbReference type="InterPro" id="IPR036890">
    <property type="entry name" value="HATPase_C_sf"/>
</dbReference>
<keyword evidence="3" id="KW-0597">Phosphoprotein</keyword>
<dbReference type="CDD" id="cd16917">
    <property type="entry name" value="HATPase_UhpB-NarQ-NarX-like"/>
    <property type="match status" value="1"/>
</dbReference>
<dbReference type="GO" id="GO:0005524">
    <property type="term" value="F:ATP binding"/>
    <property type="evidence" value="ECO:0007669"/>
    <property type="project" value="UniProtKB-KW"/>
</dbReference>
<dbReference type="GO" id="GO:0046983">
    <property type="term" value="F:protein dimerization activity"/>
    <property type="evidence" value="ECO:0007669"/>
    <property type="project" value="InterPro"/>
</dbReference>
<evidence type="ECO:0000256" key="1">
    <source>
        <dbReference type="ARBA" id="ARBA00000085"/>
    </source>
</evidence>
<keyword evidence="4" id="KW-0808">Transferase</keyword>
<evidence type="ECO:0000256" key="8">
    <source>
        <dbReference type="ARBA" id="ARBA00023012"/>
    </source>
</evidence>
<feature type="domain" description="DUF7134" evidence="12">
    <location>
        <begin position="61"/>
        <end position="218"/>
    </location>
</feature>
<gene>
    <name evidence="13" type="ORF">GCM10010515_69590</name>
</gene>